<accession>A0A151J8H8</accession>
<dbReference type="GO" id="GO:0005634">
    <property type="term" value="C:nucleus"/>
    <property type="evidence" value="ECO:0007669"/>
    <property type="project" value="TreeGrafter"/>
</dbReference>
<sequence length="297" mass="34268">MWALPKIITSVQQSDQKVRQNTTSWVIRGFQNTDKVSCYANATLQCLFHLNIIRKHLLNSDKLNILSILVHRYENGILNLSIYAVREYLGKNFLTCIKRDAFDFFIALCTKYDFIKKLVEHQIISTCRCITCGDTKITTNNNFILSISVNNSNKKSFNLNDLLNISFSHWIKKLNDKLCERCEGNDMLFKNEITLTKQIIIIHLISFSYQNGTLVKVPQKINLCALPKSKILIAGQPYKIMNAIFHYGSCIKNGHFISMCREGSSWIEADDTQVTKKQWPRGAKNIYILFLQKVDNK</sequence>
<evidence type="ECO:0000256" key="1">
    <source>
        <dbReference type="ARBA" id="ARBA00009085"/>
    </source>
</evidence>
<dbReference type="InterPro" id="IPR028889">
    <property type="entry name" value="USP"/>
</dbReference>
<keyword evidence="4" id="KW-1185">Reference proteome</keyword>
<name>A0A151J8H8_9HYME</name>
<dbReference type="InterPro" id="IPR001394">
    <property type="entry name" value="Peptidase_C19_UCH"/>
</dbReference>
<organism evidence="3 4">
    <name type="scientific">Trachymyrmex cornetzi</name>
    <dbReference type="NCBI Taxonomy" id="471704"/>
    <lineage>
        <taxon>Eukaryota</taxon>
        <taxon>Metazoa</taxon>
        <taxon>Ecdysozoa</taxon>
        <taxon>Arthropoda</taxon>
        <taxon>Hexapoda</taxon>
        <taxon>Insecta</taxon>
        <taxon>Pterygota</taxon>
        <taxon>Neoptera</taxon>
        <taxon>Endopterygota</taxon>
        <taxon>Hymenoptera</taxon>
        <taxon>Apocrita</taxon>
        <taxon>Aculeata</taxon>
        <taxon>Formicoidea</taxon>
        <taxon>Formicidae</taxon>
        <taxon>Myrmicinae</taxon>
        <taxon>Trachymyrmex</taxon>
    </lineage>
</organism>
<dbReference type="InterPro" id="IPR038765">
    <property type="entry name" value="Papain-like_cys_pep_sf"/>
</dbReference>
<proteinExistence type="inferred from homology"/>
<evidence type="ECO:0000313" key="4">
    <source>
        <dbReference type="Proteomes" id="UP000078492"/>
    </source>
</evidence>
<dbReference type="InterPro" id="IPR050164">
    <property type="entry name" value="Peptidase_C19"/>
</dbReference>
<dbReference type="Proteomes" id="UP000078492">
    <property type="component" value="Unassembled WGS sequence"/>
</dbReference>
<dbReference type="EMBL" id="KQ979513">
    <property type="protein sequence ID" value="KYN21163.1"/>
    <property type="molecule type" value="Genomic_DNA"/>
</dbReference>
<dbReference type="GO" id="GO:0016579">
    <property type="term" value="P:protein deubiquitination"/>
    <property type="evidence" value="ECO:0007669"/>
    <property type="project" value="InterPro"/>
</dbReference>
<dbReference type="CDD" id="cd02257">
    <property type="entry name" value="Peptidase_C19"/>
    <property type="match status" value="1"/>
</dbReference>
<dbReference type="Gene3D" id="3.90.70.10">
    <property type="entry name" value="Cysteine proteinases"/>
    <property type="match status" value="1"/>
</dbReference>
<evidence type="ECO:0000259" key="2">
    <source>
        <dbReference type="PROSITE" id="PS50235"/>
    </source>
</evidence>
<dbReference type="PROSITE" id="PS50235">
    <property type="entry name" value="USP_3"/>
    <property type="match status" value="1"/>
</dbReference>
<dbReference type="Pfam" id="PF00443">
    <property type="entry name" value="UCH"/>
    <property type="match status" value="1"/>
</dbReference>
<evidence type="ECO:0000313" key="3">
    <source>
        <dbReference type="EMBL" id="KYN21163.1"/>
    </source>
</evidence>
<dbReference type="PANTHER" id="PTHR24006">
    <property type="entry name" value="UBIQUITIN CARBOXYL-TERMINAL HYDROLASE"/>
    <property type="match status" value="1"/>
</dbReference>
<gene>
    <name evidence="3" type="ORF">ALC57_06469</name>
</gene>
<reference evidence="3 4" key="1">
    <citation type="submission" date="2015-09" db="EMBL/GenBank/DDBJ databases">
        <title>Trachymyrmex cornetzi WGS genome.</title>
        <authorList>
            <person name="Nygaard S."/>
            <person name="Hu H."/>
            <person name="Boomsma J."/>
            <person name="Zhang G."/>
        </authorList>
    </citation>
    <scope>NUCLEOTIDE SEQUENCE [LARGE SCALE GENOMIC DNA]</scope>
    <source>
        <strain evidence="3">Tcor2-1</strain>
        <tissue evidence="3">Whole body</tissue>
    </source>
</reference>
<dbReference type="AlphaFoldDB" id="A0A151J8H8"/>
<dbReference type="GO" id="GO:0004843">
    <property type="term" value="F:cysteine-type deubiquitinase activity"/>
    <property type="evidence" value="ECO:0007669"/>
    <property type="project" value="InterPro"/>
</dbReference>
<protein>
    <recommendedName>
        <fullName evidence="2">USP domain-containing protein</fullName>
    </recommendedName>
</protein>
<dbReference type="SUPFAM" id="SSF54001">
    <property type="entry name" value="Cysteine proteinases"/>
    <property type="match status" value="1"/>
</dbReference>
<dbReference type="STRING" id="471704.A0A151J8H8"/>
<comment type="similarity">
    <text evidence="1">Belongs to the peptidase C19 family.</text>
</comment>
<feature type="domain" description="USP" evidence="2">
    <location>
        <begin position="28"/>
        <end position="294"/>
    </location>
</feature>
<dbReference type="GO" id="GO:0005829">
    <property type="term" value="C:cytosol"/>
    <property type="evidence" value="ECO:0007669"/>
    <property type="project" value="TreeGrafter"/>
</dbReference>